<name>A0A1S0TPJ1_LOALO</name>
<proteinExistence type="predicted"/>
<dbReference type="InParanoid" id="A0A1S0TPJ1"/>
<dbReference type="GeneID" id="9948073"/>
<dbReference type="CTD" id="9948073"/>
<dbReference type="RefSeq" id="XP_003146199.1">
    <property type="nucleotide sequence ID" value="XM_003146151.1"/>
</dbReference>
<reference evidence="1" key="1">
    <citation type="submission" date="2012-04" db="EMBL/GenBank/DDBJ databases">
        <title>The Genome Sequence of Loa loa.</title>
        <authorList>
            <consortium name="The Broad Institute Genome Sequencing Platform"/>
            <consortium name="Broad Institute Genome Sequencing Center for Infectious Disease"/>
            <person name="Nutman T.B."/>
            <person name="Fink D.L."/>
            <person name="Russ C."/>
            <person name="Young S."/>
            <person name="Zeng Q."/>
            <person name="Gargeya S."/>
            <person name="Alvarado L."/>
            <person name="Berlin A."/>
            <person name="Chapman S.B."/>
            <person name="Chen Z."/>
            <person name="Freedman E."/>
            <person name="Gellesch M."/>
            <person name="Goldberg J."/>
            <person name="Griggs A."/>
            <person name="Gujja S."/>
            <person name="Heilman E.R."/>
            <person name="Heiman D."/>
            <person name="Howarth C."/>
            <person name="Mehta T."/>
            <person name="Neiman D."/>
            <person name="Pearson M."/>
            <person name="Roberts A."/>
            <person name="Saif S."/>
            <person name="Shea T."/>
            <person name="Shenoy N."/>
            <person name="Sisk P."/>
            <person name="Stolte C."/>
            <person name="Sykes S."/>
            <person name="White J."/>
            <person name="Yandava C."/>
            <person name="Haas B."/>
            <person name="Henn M.R."/>
            <person name="Nusbaum C."/>
            <person name="Birren B."/>
        </authorList>
    </citation>
    <scope>NUCLEOTIDE SEQUENCE [LARGE SCALE GENOMIC DNA]</scope>
</reference>
<protein>
    <submittedName>
        <fullName evidence="1">Uncharacterized protein</fullName>
    </submittedName>
</protein>
<gene>
    <name evidence="1" type="ORF">LOAG_10627</name>
</gene>
<evidence type="ECO:0000313" key="1">
    <source>
        <dbReference type="EMBL" id="EFO17871.1"/>
    </source>
</evidence>
<dbReference type="KEGG" id="loa:LOAG_10627"/>
<sequence>MVNFKDEKEENIHGEKFQKISIVETSGKLSQWKLPENTRTEKSRKYLPWKIQENILGRFQEKSTMKNSTKNLQRKFQKKFSMENSTKDPIVENPRKYSLRKILGKSWREIAEKVRNVQSRQISMENTGSCFHAYYD</sequence>
<dbReference type="AlphaFoldDB" id="A0A1S0TPJ1"/>
<organism evidence="1">
    <name type="scientific">Loa loa</name>
    <name type="common">Eye worm</name>
    <name type="synonym">Filaria loa</name>
    <dbReference type="NCBI Taxonomy" id="7209"/>
    <lineage>
        <taxon>Eukaryota</taxon>
        <taxon>Metazoa</taxon>
        <taxon>Ecdysozoa</taxon>
        <taxon>Nematoda</taxon>
        <taxon>Chromadorea</taxon>
        <taxon>Rhabditida</taxon>
        <taxon>Spirurina</taxon>
        <taxon>Spiruromorpha</taxon>
        <taxon>Filarioidea</taxon>
        <taxon>Onchocercidae</taxon>
        <taxon>Loa</taxon>
    </lineage>
</organism>
<accession>A0A1S0TPJ1</accession>
<dbReference type="EMBL" id="JH712359">
    <property type="protein sequence ID" value="EFO17871.1"/>
    <property type="molecule type" value="Genomic_DNA"/>
</dbReference>